<dbReference type="EMBL" id="KQ979548">
    <property type="protein sequence ID" value="KYN21080.1"/>
    <property type="molecule type" value="Genomic_DNA"/>
</dbReference>
<feature type="compositionally biased region" description="Basic residues" evidence="1">
    <location>
        <begin position="55"/>
        <end position="68"/>
    </location>
</feature>
<feature type="region of interest" description="Disordered" evidence="1">
    <location>
        <begin position="37"/>
        <end position="68"/>
    </location>
</feature>
<proteinExistence type="predicted"/>
<dbReference type="AlphaFoldDB" id="A0A151J899"/>
<dbReference type="Proteomes" id="UP000078492">
    <property type="component" value="Unassembled WGS sequence"/>
</dbReference>
<evidence type="ECO:0000256" key="1">
    <source>
        <dbReference type="SAM" id="MobiDB-lite"/>
    </source>
</evidence>
<reference evidence="2 3" key="1">
    <citation type="submission" date="2015-09" db="EMBL/GenBank/DDBJ databases">
        <title>Trachymyrmex cornetzi WGS genome.</title>
        <authorList>
            <person name="Nygaard S."/>
            <person name="Hu H."/>
            <person name="Boomsma J."/>
            <person name="Zhang G."/>
        </authorList>
    </citation>
    <scope>NUCLEOTIDE SEQUENCE [LARGE SCALE GENOMIC DNA]</scope>
    <source>
        <strain evidence="2">Tcor2-1</strain>
        <tissue evidence="2">Whole body</tissue>
    </source>
</reference>
<gene>
    <name evidence="2" type="ORF">ALC57_06576</name>
</gene>
<keyword evidence="3" id="KW-1185">Reference proteome</keyword>
<organism evidence="2 3">
    <name type="scientific">Trachymyrmex cornetzi</name>
    <dbReference type="NCBI Taxonomy" id="471704"/>
    <lineage>
        <taxon>Eukaryota</taxon>
        <taxon>Metazoa</taxon>
        <taxon>Ecdysozoa</taxon>
        <taxon>Arthropoda</taxon>
        <taxon>Hexapoda</taxon>
        <taxon>Insecta</taxon>
        <taxon>Pterygota</taxon>
        <taxon>Neoptera</taxon>
        <taxon>Endopterygota</taxon>
        <taxon>Hymenoptera</taxon>
        <taxon>Apocrita</taxon>
        <taxon>Aculeata</taxon>
        <taxon>Formicoidea</taxon>
        <taxon>Formicidae</taxon>
        <taxon>Myrmicinae</taxon>
        <taxon>Trachymyrmex</taxon>
    </lineage>
</organism>
<evidence type="ECO:0000313" key="3">
    <source>
        <dbReference type="Proteomes" id="UP000078492"/>
    </source>
</evidence>
<name>A0A151J899_9HYME</name>
<evidence type="ECO:0000313" key="2">
    <source>
        <dbReference type="EMBL" id="KYN21080.1"/>
    </source>
</evidence>
<accession>A0A151J899</accession>
<feature type="compositionally biased region" description="Basic and acidic residues" evidence="1">
    <location>
        <begin position="40"/>
        <end position="54"/>
    </location>
</feature>
<sequence length="68" mass="8141">MLVWQNQHGRGEYYNNDSGVLSLADDTIGNMLSDEFPNDLQERIETQAEKERARETKRKREQMRKREK</sequence>
<protein>
    <submittedName>
        <fullName evidence="2">Uncharacterized protein</fullName>
    </submittedName>
</protein>